<dbReference type="Proteomes" id="UP001235343">
    <property type="component" value="Unassembled WGS sequence"/>
</dbReference>
<accession>A0ABT7LB55</accession>
<dbReference type="EMBL" id="JASTZU010000058">
    <property type="protein sequence ID" value="MDL4842482.1"/>
    <property type="molecule type" value="Genomic_DNA"/>
</dbReference>
<reference evidence="1 2" key="1">
    <citation type="submission" date="2023-06" db="EMBL/GenBank/DDBJ databases">
        <title>Aquibacillus rhizosphaerae LR5S19.</title>
        <authorList>
            <person name="Sun J.-Q."/>
        </authorList>
    </citation>
    <scope>NUCLEOTIDE SEQUENCE [LARGE SCALE GENOMIC DNA]</scope>
    <source>
        <strain evidence="1 2">LR5S19</strain>
    </source>
</reference>
<dbReference type="RefSeq" id="WP_285933753.1">
    <property type="nucleotide sequence ID" value="NZ_JASTZU010000058.1"/>
</dbReference>
<protein>
    <submittedName>
        <fullName evidence="1">Uncharacterized protein</fullName>
    </submittedName>
</protein>
<organism evidence="1 2">
    <name type="scientific">Aquibacillus rhizosphaerae</name>
    <dbReference type="NCBI Taxonomy" id="3051431"/>
    <lineage>
        <taxon>Bacteria</taxon>
        <taxon>Bacillati</taxon>
        <taxon>Bacillota</taxon>
        <taxon>Bacilli</taxon>
        <taxon>Bacillales</taxon>
        <taxon>Bacillaceae</taxon>
        <taxon>Aquibacillus</taxon>
    </lineage>
</organism>
<name>A0ABT7LB55_9BACI</name>
<sequence length="257" mass="30049">METIYIHEVIKFGKYEHMKALQEGKIFARPLGYFQDIERKELDKAMRHDQYEGTDELYQPKVMMEKGESVFVTNPEGNVLGDITSSILGPMKMSSGYLTNTPVFCMFSIHSELLRAYEKGLIETLIGQRVKEFGNYVLIITDYNEFIERIDKLCKKYSNRKLSAVPGVVEYVDTKTFHGKYGVFKKPLEYSYQNEFRIVFDGLSISSDHSIIAEIDDISDISKLMPYKQFRKSYRVRMKNLEFDPFLPYKLQQPRTI</sequence>
<evidence type="ECO:0000313" key="1">
    <source>
        <dbReference type="EMBL" id="MDL4842482.1"/>
    </source>
</evidence>
<comment type="caution">
    <text evidence="1">The sequence shown here is derived from an EMBL/GenBank/DDBJ whole genome shotgun (WGS) entry which is preliminary data.</text>
</comment>
<proteinExistence type="predicted"/>
<keyword evidence="2" id="KW-1185">Reference proteome</keyword>
<gene>
    <name evidence="1" type="ORF">QQS35_18770</name>
</gene>
<evidence type="ECO:0000313" key="2">
    <source>
        <dbReference type="Proteomes" id="UP001235343"/>
    </source>
</evidence>